<dbReference type="GO" id="GO:0005634">
    <property type="term" value="C:nucleus"/>
    <property type="evidence" value="ECO:0007669"/>
    <property type="project" value="UniProtKB-SubCell"/>
</dbReference>
<proteinExistence type="predicted"/>
<name>L8FMD5_PSED2</name>
<dbReference type="VEuPathDB" id="FungiDB:GMDG_05245"/>
<dbReference type="STRING" id="658429.L8FMD5"/>
<feature type="domain" description="Chromo" evidence="4">
    <location>
        <begin position="118"/>
        <end position="176"/>
    </location>
</feature>
<sequence length="321" mass="37032">MTEATKVSPFFANYGYQPETYRQPRPDKSRAEQTMIAVEQLKSFHEQLATDIQFLNERSAVYANKKRSMEPAFKEGDKLPKKSRLHPVFHVSLLEPARGNTPIATDTELQPENEIVEYEVEAILDRRLVGRKEEFLIKWKGYEPTDNSWETVRNLRCPELLEVFRRRHPTIKEARRQGHEKVLARGSTLGNGSRRAVQESPFDLCLPTLLLLCFIQFVQRFQTTTQHLNTTGFESLLLFVKTHATGICFLSAEVCLSLLRCRRFLFYLKTLFFFSKLLPISWRRGASVAFGIAMSTFTTTMTTSNNNTESIVVKTAATWRH</sequence>
<evidence type="ECO:0000256" key="2">
    <source>
        <dbReference type="ARBA" id="ARBA00011353"/>
    </source>
</evidence>
<dbReference type="PROSITE" id="PS00598">
    <property type="entry name" value="CHROMO_1"/>
    <property type="match status" value="1"/>
</dbReference>
<dbReference type="AlphaFoldDB" id="L8FMD5"/>
<dbReference type="InterPro" id="IPR016197">
    <property type="entry name" value="Chromo-like_dom_sf"/>
</dbReference>
<dbReference type="Proteomes" id="UP000011064">
    <property type="component" value="Unassembled WGS sequence"/>
</dbReference>
<reference evidence="6" key="1">
    <citation type="submission" date="2010-09" db="EMBL/GenBank/DDBJ databases">
        <title>The genome sequence of Geomyces destructans 20631-21.</title>
        <authorList>
            <consortium name="The Broad Institute Genome Sequencing Platform"/>
            <person name="Cuomo C.A."/>
            <person name="Blehert D.S."/>
            <person name="Lorch J.M."/>
            <person name="Young S.K."/>
            <person name="Zeng Q."/>
            <person name="Gargeya S."/>
            <person name="Fitzgerald M."/>
            <person name="Haas B."/>
            <person name="Abouelleil A."/>
            <person name="Alvarado L."/>
            <person name="Arachchi H.M."/>
            <person name="Berlin A."/>
            <person name="Brown A."/>
            <person name="Chapman S.B."/>
            <person name="Chen Z."/>
            <person name="Dunbar C."/>
            <person name="Freedman E."/>
            <person name="Gearin G."/>
            <person name="Gellesch M."/>
            <person name="Goldberg J."/>
            <person name="Griggs A."/>
            <person name="Gujja S."/>
            <person name="Heiman D."/>
            <person name="Howarth C."/>
            <person name="Larson L."/>
            <person name="Lui A."/>
            <person name="MacDonald P.J.P."/>
            <person name="Montmayeur A."/>
            <person name="Murphy C."/>
            <person name="Neiman D."/>
            <person name="Pearson M."/>
            <person name="Priest M."/>
            <person name="Roberts A."/>
            <person name="Saif S."/>
            <person name="Shea T."/>
            <person name="Shenoy N."/>
            <person name="Sisk P."/>
            <person name="Stolte C."/>
            <person name="Sykes S."/>
            <person name="Wortman J."/>
            <person name="Nusbaum C."/>
            <person name="Birren B."/>
        </authorList>
    </citation>
    <scope>NUCLEOTIDE SEQUENCE [LARGE SCALE GENOMIC DNA]</scope>
    <source>
        <strain evidence="6">ATCC MYA-4855 / 20631-21</strain>
    </source>
</reference>
<dbReference type="Gene3D" id="2.40.50.40">
    <property type="match status" value="1"/>
</dbReference>
<dbReference type="InParanoid" id="L8FMD5"/>
<evidence type="ECO:0000313" key="6">
    <source>
        <dbReference type="Proteomes" id="UP000011064"/>
    </source>
</evidence>
<evidence type="ECO:0000256" key="3">
    <source>
        <dbReference type="ARBA" id="ARBA00023242"/>
    </source>
</evidence>
<protein>
    <recommendedName>
        <fullName evidence="4">Chromo domain-containing protein</fullName>
    </recommendedName>
</protein>
<dbReference type="Pfam" id="PF00385">
    <property type="entry name" value="Chromo"/>
    <property type="match status" value="1"/>
</dbReference>
<evidence type="ECO:0000259" key="4">
    <source>
        <dbReference type="PROSITE" id="PS50013"/>
    </source>
</evidence>
<evidence type="ECO:0000256" key="1">
    <source>
        <dbReference type="ARBA" id="ARBA00004123"/>
    </source>
</evidence>
<dbReference type="HOGENOM" id="CLU_866343_0_0_1"/>
<dbReference type="CDD" id="cd00024">
    <property type="entry name" value="CD_CSD"/>
    <property type="match status" value="1"/>
</dbReference>
<dbReference type="InterPro" id="IPR051219">
    <property type="entry name" value="Heterochromatin_chromo-domain"/>
</dbReference>
<dbReference type="SUPFAM" id="SSF54160">
    <property type="entry name" value="Chromo domain-like"/>
    <property type="match status" value="1"/>
</dbReference>
<dbReference type="GO" id="GO:0006338">
    <property type="term" value="P:chromatin remodeling"/>
    <property type="evidence" value="ECO:0007669"/>
    <property type="project" value="UniProtKB-ARBA"/>
</dbReference>
<dbReference type="SMART" id="SM00298">
    <property type="entry name" value="CHROMO"/>
    <property type="match status" value="1"/>
</dbReference>
<dbReference type="EMBL" id="GL573276">
    <property type="protein sequence ID" value="ELR02085.1"/>
    <property type="molecule type" value="Genomic_DNA"/>
</dbReference>
<dbReference type="OrthoDB" id="3561256at2759"/>
<accession>L8FMD5</accession>
<dbReference type="PROSITE" id="PS50013">
    <property type="entry name" value="CHROMO_2"/>
    <property type="match status" value="1"/>
</dbReference>
<dbReference type="PANTHER" id="PTHR22812">
    <property type="entry name" value="CHROMOBOX PROTEIN"/>
    <property type="match status" value="1"/>
</dbReference>
<comment type="subunit">
    <text evidence="2">Component of the NuA4 histone acetyltransferase complex.</text>
</comment>
<gene>
    <name evidence="5" type="ORF">GMDG_05245</name>
</gene>
<dbReference type="InterPro" id="IPR023780">
    <property type="entry name" value="Chromo_domain"/>
</dbReference>
<evidence type="ECO:0000313" key="5">
    <source>
        <dbReference type="EMBL" id="ELR02085.1"/>
    </source>
</evidence>
<dbReference type="InterPro" id="IPR000953">
    <property type="entry name" value="Chromo/chromo_shadow_dom"/>
</dbReference>
<comment type="subcellular location">
    <subcellularLocation>
        <location evidence="1">Nucleus</location>
    </subcellularLocation>
</comment>
<organism evidence="5 6">
    <name type="scientific">Pseudogymnoascus destructans (strain ATCC MYA-4855 / 20631-21)</name>
    <name type="common">Bat white-nose syndrome fungus</name>
    <name type="synonym">Geomyces destructans</name>
    <dbReference type="NCBI Taxonomy" id="658429"/>
    <lineage>
        <taxon>Eukaryota</taxon>
        <taxon>Fungi</taxon>
        <taxon>Dikarya</taxon>
        <taxon>Ascomycota</taxon>
        <taxon>Pezizomycotina</taxon>
        <taxon>Leotiomycetes</taxon>
        <taxon>Thelebolales</taxon>
        <taxon>Thelebolaceae</taxon>
        <taxon>Pseudogymnoascus</taxon>
    </lineage>
</organism>
<keyword evidence="3" id="KW-0539">Nucleus</keyword>
<dbReference type="InterPro" id="IPR023779">
    <property type="entry name" value="Chromodomain_CS"/>
</dbReference>
<keyword evidence="6" id="KW-1185">Reference proteome</keyword>